<reference evidence="1 2" key="1">
    <citation type="submission" date="2021-07" db="EMBL/GenBank/DDBJ databases">
        <authorList>
            <consortium name="Genoscope - CEA"/>
            <person name="William W."/>
        </authorList>
    </citation>
    <scope>NUCLEOTIDE SEQUENCE [LARGE SCALE GENOMIC DNA]</scope>
</reference>
<protein>
    <submittedName>
        <fullName evidence="1">Uncharacterized protein</fullName>
    </submittedName>
</protein>
<dbReference type="Proteomes" id="UP000694005">
    <property type="component" value="Chromosome A07"/>
</dbReference>
<accession>A0A8D9HNC5</accession>
<gene>
    <name evidence="1" type="ORF">BRAPAZ1V2_A07P20790.2</name>
</gene>
<proteinExistence type="predicted"/>
<dbReference type="EMBL" id="LS974623">
    <property type="protein sequence ID" value="CAG7902435.1"/>
    <property type="molecule type" value="Genomic_DNA"/>
</dbReference>
<name>A0A8D9HNC5_BRACM</name>
<evidence type="ECO:0000313" key="2">
    <source>
        <dbReference type="Proteomes" id="UP000694005"/>
    </source>
</evidence>
<organism evidence="1 2">
    <name type="scientific">Brassica campestris</name>
    <name type="common">Field mustard</name>
    <dbReference type="NCBI Taxonomy" id="3711"/>
    <lineage>
        <taxon>Eukaryota</taxon>
        <taxon>Viridiplantae</taxon>
        <taxon>Streptophyta</taxon>
        <taxon>Embryophyta</taxon>
        <taxon>Tracheophyta</taxon>
        <taxon>Spermatophyta</taxon>
        <taxon>Magnoliopsida</taxon>
        <taxon>eudicotyledons</taxon>
        <taxon>Gunneridae</taxon>
        <taxon>Pentapetalae</taxon>
        <taxon>rosids</taxon>
        <taxon>malvids</taxon>
        <taxon>Brassicales</taxon>
        <taxon>Brassicaceae</taxon>
        <taxon>Brassiceae</taxon>
        <taxon>Brassica</taxon>
    </lineage>
</organism>
<dbReference type="AlphaFoldDB" id="A0A8D9HNC5"/>
<sequence length="62" mass="7002">MGFRFNGCKRSRRIRLEAAISETLRRTTASSLGGSLSCRRKYGCLVFWVCSCLDSSYWSSLA</sequence>
<dbReference type="Gramene" id="A07p20790.2_BraZ1">
    <property type="protein sequence ID" value="A07p20790.2_BraZ1.CDS.1"/>
    <property type="gene ID" value="A07g20790.2_BraZ1"/>
</dbReference>
<evidence type="ECO:0000313" key="1">
    <source>
        <dbReference type="EMBL" id="CAG7902435.1"/>
    </source>
</evidence>